<feature type="non-terminal residue" evidence="1">
    <location>
        <position position="149"/>
    </location>
</feature>
<reference evidence="1 2" key="1">
    <citation type="submission" date="2014-11" db="EMBL/GenBank/DDBJ databases">
        <title>Pan-genome of Gallibacterium spp.</title>
        <authorList>
            <person name="Kudirkiene E."/>
            <person name="Bojesen A.M."/>
        </authorList>
    </citation>
    <scope>NUCLEOTIDE SEQUENCE [LARGE SCALE GENOMIC DNA]</scope>
    <source>
        <strain evidence="1 2">Gerl. 2740/89</strain>
    </source>
</reference>
<organism evidence="1 2">
    <name type="scientific">Gallibacterium genomosp. 1</name>
    <dbReference type="NCBI Taxonomy" id="155515"/>
    <lineage>
        <taxon>Bacteria</taxon>
        <taxon>Pseudomonadati</taxon>
        <taxon>Pseudomonadota</taxon>
        <taxon>Gammaproteobacteria</taxon>
        <taxon>Pasteurellales</taxon>
        <taxon>Pasteurellaceae</taxon>
        <taxon>Gallibacterium</taxon>
    </lineage>
</organism>
<dbReference type="AlphaFoldDB" id="A0AB36DVP0"/>
<evidence type="ECO:0000313" key="2">
    <source>
        <dbReference type="Proteomes" id="UP000092594"/>
    </source>
</evidence>
<name>A0AB36DVP0_9PAST</name>
<accession>A0AB36DVP0</accession>
<keyword evidence="2" id="KW-1185">Reference proteome</keyword>
<proteinExistence type="predicted"/>
<protein>
    <submittedName>
        <fullName evidence="1">Uncharacterized protein</fullName>
    </submittedName>
</protein>
<dbReference type="EMBL" id="JTJQ01000022">
    <property type="protein sequence ID" value="OBX00425.1"/>
    <property type="molecule type" value="Genomic_DNA"/>
</dbReference>
<dbReference type="Proteomes" id="UP000092594">
    <property type="component" value="Unassembled WGS sequence"/>
</dbReference>
<sequence length="149" mass="17103">MSKLNLEISKNEIELQVSILPGEIFRGEKGEQGERGETGERGMNGKSAYEIWLEAGHSGTIEDFLNFIRGEKGEKGEDALDFFSVLTPENLNVFYQQAREKNYRLDTSELDKLIKRHFLMYVIKQSGTPFPEYFITPGYNPQLTMLEND</sequence>
<evidence type="ECO:0000313" key="1">
    <source>
        <dbReference type="EMBL" id="OBX00425.1"/>
    </source>
</evidence>
<gene>
    <name evidence="1" type="ORF">QV05_07480</name>
</gene>
<comment type="caution">
    <text evidence="1">The sequence shown here is derived from an EMBL/GenBank/DDBJ whole genome shotgun (WGS) entry which is preliminary data.</text>
</comment>